<reference evidence="2 3" key="1">
    <citation type="submission" date="2016-12" db="EMBL/GenBank/DDBJ databases">
        <title>Trade-off between light-utilization and light-protection in marine flavobacteria.</title>
        <authorList>
            <person name="Kumagai Y."/>
            <person name="Yoshizawa S."/>
            <person name="Kogure K."/>
            <person name="Iwasaki W."/>
        </authorList>
    </citation>
    <scope>NUCLEOTIDE SEQUENCE [LARGE SCALE GENOMIC DNA]</scope>
    <source>
        <strain evidence="2 3">NBRC 108759</strain>
    </source>
</reference>
<keyword evidence="3" id="KW-1185">Reference proteome</keyword>
<proteinExistence type="predicted"/>
<dbReference type="RefSeq" id="WP_105017277.1">
    <property type="nucleotide sequence ID" value="NZ_MSCN01000001.1"/>
</dbReference>
<sequence>MSYIYFTNVPNIIFDIHLKDLGYAELKVLMVIIRQTYGWKDTHTGTHKHWDWISQQFFVRKTGLSARAVSTAISKLITKNIIKVKNEQGRLVFGNKERQYASKLYFSTTFQKSCEVRGNKPVKQVHTTIIKHTDKYSEASSLSLKRIQFKKHTKP</sequence>
<name>A0A2S7WSV9_9FLAO</name>
<evidence type="ECO:0000313" key="2">
    <source>
        <dbReference type="EMBL" id="PQJ80673.1"/>
    </source>
</evidence>
<evidence type="ECO:0000313" key="3">
    <source>
        <dbReference type="Proteomes" id="UP000238882"/>
    </source>
</evidence>
<dbReference type="GO" id="GO:0006260">
    <property type="term" value="P:DNA replication"/>
    <property type="evidence" value="ECO:0007669"/>
    <property type="project" value="InterPro"/>
</dbReference>
<protein>
    <recommendedName>
        <fullName evidence="1">Bacteriophage lambda Replication protein O N-terminal domain-containing protein</fullName>
    </recommendedName>
</protein>
<dbReference type="AlphaFoldDB" id="A0A2S7WSV9"/>
<dbReference type="InterPro" id="IPR006497">
    <property type="entry name" value="Phage_lambda_VrpO_N"/>
</dbReference>
<comment type="caution">
    <text evidence="2">The sequence shown here is derived from an EMBL/GenBank/DDBJ whole genome shotgun (WGS) entry which is preliminary data.</text>
</comment>
<gene>
    <name evidence="2" type="ORF">BTO18_16500</name>
</gene>
<dbReference type="Pfam" id="PF04492">
    <property type="entry name" value="Phage_rep_O"/>
    <property type="match status" value="1"/>
</dbReference>
<feature type="domain" description="Bacteriophage lambda Replication protein O N-terminal" evidence="1">
    <location>
        <begin position="6"/>
        <end position="87"/>
    </location>
</feature>
<dbReference type="Gene3D" id="1.10.10.10">
    <property type="entry name" value="Winged helix-like DNA-binding domain superfamily/Winged helix DNA-binding domain"/>
    <property type="match status" value="1"/>
</dbReference>
<dbReference type="Proteomes" id="UP000238882">
    <property type="component" value="Unassembled WGS sequence"/>
</dbReference>
<dbReference type="OrthoDB" id="1438878at2"/>
<evidence type="ECO:0000259" key="1">
    <source>
        <dbReference type="Pfam" id="PF04492"/>
    </source>
</evidence>
<dbReference type="EMBL" id="MSCN01000001">
    <property type="protein sequence ID" value="PQJ80673.1"/>
    <property type="molecule type" value="Genomic_DNA"/>
</dbReference>
<organism evidence="2 3">
    <name type="scientific">Polaribacter porphyrae</name>
    <dbReference type="NCBI Taxonomy" id="1137780"/>
    <lineage>
        <taxon>Bacteria</taxon>
        <taxon>Pseudomonadati</taxon>
        <taxon>Bacteroidota</taxon>
        <taxon>Flavobacteriia</taxon>
        <taxon>Flavobacteriales</taxon>
        <taxon>Flavobacteriaceae</taxon>
    </lineage>
</organism>
<dbReference type="InterPro" id="IPR036388">
    <property type="entry name" value="WH-like_DNA-bd_sf"/>
</dbReference>
<accession>A0A2S7WSV9</accession>